<name>A0AAV4SZ82_CAEEX</name>
<proteinExistence type="predicted"/>
<dbReference type="Proteomes" id="UP001054945">
    <property type="component" value="Unassembled WGS sequence"/>
</dbReference>
<sequence>MQSNPKRAARQSANNCKCLNSDWRAESPFRALSGSRESNICRKKEVIVLLNNFFPFGYPPAGLKQIDSQNLLLLTGRLGDVFFLTIPFSPGTANYIFHISPVFLPDCSIY</sequence>
<evidence type="ECO:0000313" key="2">
    <source>
        <dbReference type="Proteomes" id="UP001054945"/>
    </source>
</evidence>
<protein>
    <submittedName>
        <fullName evidence="1">Uncharacterized protein</fullName>
    </submittedName>
</protein>
<comment type="caution">
    <text evidence="1">The sequence shown here is derived from an EMBL/GenBank/DDBJ whole genome shotgun (WGS) entry which is preliminary data.</text>
</comment>
<evidence type="ECO:0000313" key="1">
    <source>
        <dbReference type="EMBL" id="GIY39360.1"/>
    </source>
</evidence>
<dbReference type="AlphaFoldDB" id="A0AAV4SZ82"/>
<organism evidence="1 2">
    <name type="scientific">Caerostris extrusa</name>
    <name type="common">Bark spider</name>
    <name type="synonym">Caerostris bankana</name>
    <dbReference type="NCBI Taxonomy" id="172846"/>
    <lineage>
        <taxon>Eukaryota</taxon>
        <taxon>Metazoa</taxon>
        <taxon>Ecdysozoa</taxon>
        <taxon>Arthropoda</taxon>
        <taxon>Chelicerata</taxon>
        <taxon>Arachnida</taxon>
        <taxon>Araneae</taxon>
        <taxon>Araneomorphae</taxon>
        <taxon>Entelegynae</taxon>
        <taxon>Araneoidea</taxon>
        <taxon>Araneidae</taxon>
        <taxon>Caerostris</taxon>
    </lineage>
</organism>
<reference evidence="1 2" key="1">
    <citation type="submission" date="2021-06" db="EMBL/GenBank/DDBJ databases">
        <title>Caerostris extrusa draft genome.</title>
        <authorList>
            <person name="Kono N."/>
            <person name="Arakawa K."/>
        </authorList>
    </citation>
    <scope>NUCLEOTIDE SEQUENCE [LARGE SCALE GENOMIC DNA]</scope>
</reference>
<gene>
    <name evidence="1" type="ORF">CEXT_301601</name>
</gene>
<keyword evidence="2" id="KW-1185">Reference proteome</keyword>
<dbReference type="EMBL" id="BPLR01010455">
    <property type="protein sequence ID" value="GIY39360.1"/>
    <property type="molecule type" value="Genomic_DNA"/>
</dbReference>
<accession>A0AAV4SZ82</accession>